<dbReference type="RefSeq" id="WP_205156631.1">
    <property type="nucleotide sequence ID" value="NZ_JAFEUM010000001.1"/>
</dbReference>
<gene>
    <name evidence="1" type="ORF">JQC93_01090</name>
</gene>
<accession>A0ABS2HBL6</accession>
<reference evidence="1 2" key="1">
    <citation type="submission" date="2021-02" db="EMBL/GenBank/DDBJ databases">
        <authorList>
            <person name="Park J.-S."/>
        </authorList>
    </citation>
    <scope>NUCLEOTIDE SEQUENCE [LARGE SCALE GENOMIC DNA]</scope>
    <source>
        <strain evidence="1 2">188UL20-2</strain>
    </source>
</reference>
<protein>
    <submittedName>
        <fullName evidence="1">Uncharacterized protein</fullName>
    </submittedName>
</protein>
<evidence type="ECO:0000313" key="2">
    <source>
        <dbReference type="Proteomes" id="UP000809621"/>
    </source>
</evidence>
<dbReference type="Proteomes" id="UP000809621">
    <property type="component" value="Unassembled WGS sequence"/>
</dbReference>
<dbReference type="PROSITE" id="PS51257">
    <property type="entry name" value="PROKAR_LIPOPROTEIN"/>
    <property type="match status" value="1"/>
</dbReference>
<dbReference type="EMBL" id="JAFEUM010000001">
    <property type="protein sequence ID" value="MBM7034985.1"/>
    <property type="molecule type" value="Genomic_DNA"/>
</dbReference>
<keyword evidence="2" id="KW-1185">Reference proteome</keyword>
<comment type="caution">
    <text evidence="1">The sequence shown here is derived from an EMBL/GenBank/DDBJ whole genome shotgun (WGS) entry which is preliminary data.</text>
</comment>
<proteinExistence type="predicted"/>
<name>A0ABS2HBL6_9VIBR</name>
<organism evidence="1 2">
    <name type="scientific">Vibrio ulleungensis</name>
    <dbReference type="NCBI Taxonomy" id="2807619"/>
    <lineage>
        <taxon>Bacteria</taxon>
        <taxon>Pseudomonadati</taxon>
        <taxon>Pseudomonadota</taxon>
        <taxon>Gammaproteobacteria</taxon>
        <taxon>Vibrionales</taxon>
        <taxon>Vibrionaceae</taxon>
        <taxon>Vibrio</taxon>
    </lineage>
</organism>
<evidence type="ECO:0000313" key="1">
    <source>
        <dbReference type="EMBL" id="MBM7034985.1"/>
    </source>
</evidence>
<sequence>MKKTLLSVAILSTGFGLVGCNEVDQNGELCSYYVKQDMNAKDFDSALSRLETQSCQESYPADGYMVDKGTAYMGRAGTSLPDIMFSVMDSNDEGSEQDDSFQTFVDSMTSTQSATALTDLKLANDVLSEYLDGTGDDERLGVRLINSMVNMAQTTSAINNLLGGELDSWFDDKSDITDTSEANYKLERATCALEIINSIGTQETCNDTAVITSYSGPVSVTFNDGSTYSTYTVTDVNAVEETFLAGTPAFMVMTEGFCDVNYATGTEGDTDIYPCPLNRGNGDELGMEEYLLDTLKDGIANIESVVDNLPSVSEEDKADILDSIDEFKTEILAESSETDIANIEIEDLLAYLNKSESN</sequence>